<feature type="region of interest" description="Disordered" evidence="1">
    <location>
        <begin position="56"/>
        <end position="79"/>
    </location>
</feature>
<reference evidence="2 3" key="1">
    <citation type="journal article" date="2012" name="Genome Biol.">
        <title>Sequencing three crocodilian genomes to illuminate the evolution of archosaurs and amniotes.</title>
        <authorList>
            <person name="St John J.A."/>
            <person name="Braun E.L."/>
            <person name="Isberg S.R."/>
            <person name="Miles L.G."/>
            <person name="Chong A.Y."/>
            <person name="Gongora J."/>
            <person name="Dalzell P."/>
            <person name="Moran C."/>
            <person name="Bed'hom B."/>
            <person name="Abzhanov A."/>
            <person name="Burgess S.C."/>
            <person name="Cooksey A.M."/>
            <person name="Castoe T.A."/>
            <person name="Crawford N.G."/>
            <person name="Densmore L.D."/>
            <person name="Drew J.C."/>
            <person name="Edwards S.V."/>
            <person name="Faircloth B.C."/>
            <person name="Fujita M.K."/>
            <person name="Greenwold M.J."/>
            <person name="Hoffmann F.G."/>
            <person name="Howard J.M."/>
            <person name="Iguchi T."/>
            <person name="Janes D.E."/>
            <person name="Khan S.Y."/>
            <person name="Kohno S."/>
            <person name="de Koning A.J."/>
            <person name="Lance S.L."/>
            <person name="McCarthy F.M."/>
            <person name="McCormack J.E."/>
            <person name="Merchant M.E."/>
            <person name="Peterson D.G."/>
            <person name="Pollock D.D."/>
            <person name="Pourmand N."/>
            <person name="Raney B.J."/>
            <person name="Roessler K.A."/>
            <person name="Sanford J.R."/>
            <person name="Sawyer R.H."/>
            <person name="Schmidt C.J."/>
            <person name="Triplett E.W."/>
            <person name="Tuberville T.D."/>
            <person name="Venegas-Anaya M."/>
            <person name="Howard J.T."/>
            <person name="Jarvis E.D."/>
            <person name="Guillette L.J.Jr."/>
            <person name="Glenn T.C."/>
            <person name="Green R.E."/>
            <person name="Ray D.A."/>
        </authorList>
    </citation>
    <scope>NUCLEOTIDE SEQUENCE [LARGE SCALE GENOMIC DNA]</scope>
    <source>
        <strain evidence="2">KSC_2009_1</strain>
    </source>
</reference>
<dbReference type="AlphaFoldDB" id="A0A151MHA9"/>
<evidence type="ECO:0000313" key="2">
    <source>
        <dbReference type="EMBL" id="KYO23905.1"/>
    </source>
</evidence>
<protein>
    <submittedName>
        <fullName evidence="2">Uncharacterized protein</fullName>
    </submittedName>
</protein>
<sequence>MEPCHCPRTGESQGKFGVQLYQSGKIKDDKKNTQEGNKKFTVYTTFIQVPGMAAHTHKTWTPQPPHLPASAGWARQHGS</sequence>
<name>A0A151MHA9_ALLMI</name>
<organism evidence="2 3">
    <name type="scientific">Alligator mississippiensis</name>
    <name type="common">American alligator</name>
    <dbReference type="NCBI Taxonomy" id="8496"/>
    <lineage>
        <taxon>Eukaryota</taxon>
        <taxon>Metazoa</taxon>
        <taxon>Chordata</taxon>
        <taxon>Craniata</taxon>
        <taxon>Vertebrata</taxon>
        <taxon>Euteleostomi</taxon>
        <taxon>Archelosauria</taxon>
        <taxon>Archosauria</taxon>
        <taxon>Crocodylia</taxon>
        <taxon>Alligatoridae</taxon>
        <taxon>Alligatorinae</taxon>
        <taxon>Alligator</taxon>
    </lineage>
</organism>
<dbReference type="EMBL" id="AKHW03006164">
    <property type="protein sequence ID" value="KYO23905.1"/>
    <property type="molecule type" value="Genomic_DNA"/>
</dbReference>
<comment type="caution">
    <text evidence="2">The sequence shown here is derived from an EMBL/GenBank/DDBJ whole genome shotgun (WGS) entry which is preliminary data.</text>
</comment>
<keyword evidence="3" id="KW-1185">Reference proteome</keyword>
<proteinExistence type="predicted"/>
<accession>A0A151MHA9</accession>
<evidence type="ECO:0000313" key="3">
    <source>
        <dbReference type="Proteomes" id="UP000050525"/>
    </source>
</evidence>
<dbReference type="Proteomes" id="UP000050525">
    <property type="component" value="Unassembled WGS sequence"/>
</dbReference>
<evidence type="ECO:0000256" key="1">
    <source>
        <dbReference type="SAM" id="MobiDB-lite"/>
    </source>
</evidence>
<gene>
    <name evidence="2" type="ORF">Y1Q_0015880</name>
</gene>